<organism evidence="1 2">
    <name type="scientific">Citrifermentans bremense</name>
    <dbReference type="NCBI Taxonomy" id="60035"/>
    <lineage>
        <taxon>Bacteria</taxon>
        <taxon>Pseudomonadati</taxon>
        <taxon>Thermodesulfobacteriota</taxon>
        <taxon>Desulfuromonadia</taxon>
        <taxon>Geobacterales</taxon>
        <taxon>Geobacteraceae</taxon>
        <taxon>Citrifermentans</taxon>
    </lineage>
</organism>
<dbReference type="EMBL" id="AP023213">
    <property type="protein sequence ID" value="BCO11521.1"/>
    <property type="molecule type" value="Genomic_DNA"/>
</dbReference>
<keyword evidence="2" id="KW-1185">Reference proteome</keyword>
<gene>
    <name evidence="1" type="ORF">GEOBRER4_n3046</name>
</gene>
<evidence type="ECO:0000313" key="1">
    <source>
        <dbReference type="EMBL" id="BCO11521.1"/>
    </source>
</evidence>
<evidence type="ECO:0000313" key="2">
    <source>
        <dbReference type="Proteomes" id="UP000515472"/>
    </source>
</evidence>
<name>A0A7R7FSG6_9BACT</name>
<dbReference type="Proteomes" id="UP000515472">
    <property type="component" value="Chromosome"/>
</dbReference>
<reference evidence="1 2" key="1">
    <citation type="submission" date="2020-06" db="EMBL/GenBank/DDBJ databases">
        <title>Interaction of electrochemicaly active bacteria, Geobacter bremensis R4 on different carbon anode.</title>
        <authorList>
            <person name="Meng L."/>
            <person name="Yoshida N."/>
        </authorList>
    </citation>
    <scope>NUCLEOTIDE SEQUENCE [LARGE SCALE GENOMIC DNA]</scope>
    <source>
        <strain evidence="1 2">R4</strain>
    </source>
</reference>
<sequence>MPTIITEEGTLSAVVIRKIEELLGFANYVGLGTLLLHLLSLEFAES</sequence>
<accession>A0A7R7FSG6</accession>
<protein>
    <submittedName>
        <fullName evidence="1">Uncharacterized protein</fullName>
    </submittedName>
</protein>
<proteinExistence type="predicted"/>
<dbReference type="AlphaFoldDB" id="A0A7R7FSG6"/>